<feature type="compositionally biased region" description="Acidic residues" evidence="3">
    <location>
        <begin position="134"/>
        <end position="153"/>
    </location>
</feature>
<protein>
    <submittedName>
        <fullName evidence="6">Tetratricopeptide repeat domain containing protein</fullName>
    </submittedName>
</protein>
<feature type="region of interest" description="Disordered" evidence="3">
    <location>
        <begin position="203"/>
        <end position="233"/>
    </location>
</feature>
<feature type="transmembrane region" description="Helical" evidence="4">
    <location>
        <begin position="15"/>
        <end position="41"/>
    </location>
</feature>
<dbReference type="SUPFAM" id="SSF48452">
    <property type="entry name" value="TPR-like"/>
    <property type="match status" value="1"/>
</dbReference>
<dbReference type="OrthoDB" id="626167at2759"/>
<keyword evidence="4" id="KW-1133">Transmembrane helix</keyword>
<feature type="compositionally biased region" description="Polar residues" evidence="3">
    <location>
        <begin position="1003"/>
        <end position="1015"/>
    </location>
</feature>
<dbReference type="EMBL" id="KB007805">
    <property type="protein sequence ID" value="ELR25220.1"/>
    <property type="molecule type" value="Genomic_DNA"/>
</dbReference>
<dbReference type="AlphaFoldDB" id="L8HJ57"/>
<dbReference type="GO" id="GO:0005737">
    <property type="term" value="C:cytoplasm"/>
    <property type="evidence" value="ECO:0007669"/>
    <property type="project" value="TreeGrafter"/>
</dbReference>
<feature type="region of interest" description="Disordered" evidence="3">
    <location>
        <begin position="98"/>
        <end position="156"/>
    </location>
</feature>
<dbReference type="GeneID" id="14926265"/>
<sequence length="1055" mass="118909">MSEFMPTGADDHSRLVALMTGILVLTAGMGGALIFIGMICIKKKVKKYARRRLLRRDSASRLSFSTPSPSIEELGDEMWTPLPEDALKRRRVDVILQPVHTEHDETTSNGTNGFVPTPEDEDGDVGEELHAEDDANATLDEEEHEGGGDEDEDRSAYRLCYNDLDMYRSDEDQTADEGSGYLDEEEGYMHELEQWSEDFLLSEMGGSSSTSDLHRLTQPLPPGAPTNDTLEEGGAPRVETQYRFGEPAGGPSQEDEGMERAFQTTVEKLRGFDLHTPLDERYNTNRALIHLAQDFIYSSCSYGRIIISEAFVPDHMKTIKPTAMGGIVGGDKYIVNNILFKFAVDSHGLYGSDYAASKVAGHELKGLLAYFNLGIRDLCLPLMALIDYRGFRLLAMSILPIKKSTIVYGSNDYGHTMHAENKKLGAKMRIAARKLNIKPHRCGVSKAHSQVLPSPADLEGHVGGDNRTYLLDFSRVMPPEFPKPGIKMAHLFRLLRPEYVRTFPKPLCSDAFSGFIRMHNPEQHNAELEEATRNLITNVVPNFAPELAKLIAEAKRKGDLENFRLTEAVHSRGINIRHLGILRSHMVDQDGRTLLFVEMCARVVKNNLRLRLRERMRKLKLPLEEPYHRLVIDYMNLVIGHNDQSEEYWAKNLKTSLVRKFEGALNAEEAEDDYALKCVLDYFSDNSMDGKLLLFNRIQKICGLKFTHRVNEEFSKHKNCWVARGEQPLDDTDLEEIGLRVKHMNIISYAQGHCLHLKGNMAWNNNPINAQRFFNMAMEKYEEALSSAPWSSDILVNCAEIATKFLEGEEKNLANLNFSINHPKAQEANNYFLRAIQSNTHDSYAIFQYAQFLDRCGLIKKAEEFYLRSLEINPNNAACLQEYGNFLALRKKDESGAEKFFLRSSQCTQQRIAPSLSRYGSRRDFQDLSQLSVSDFRQRARNEINLSSSPTLKLTSDEIKKDQRSPTPDGTRRHQRTRSLVSRTLIGASEGPDEMENMMDGNHSPQQSASSVSTRVTLHQQVVSAAAAAVVATTTPTAKVRTAETAKAKEELLHA</sequence>
<keyword evidence="4" id="KW-0812">Transmembrane</keyword>
<dbReference type="PROSITE" id="PS50005">
    <property type="entry name" value="TPR"/>
    <property type="match status" value="1"/>
</dbReference>
<feature type="domain" description="Clu" evidence="5">
    <location>
        <begin position="171"/>
        <end position="484"/>
    </location>
</feature>
<dbReference type="VEuPathDB" id="AmoebaDB:ACA1_289730"/>
<feature type="compositionally biased region" description="Polar residues" evidence="3">
    <location>
        <begin position="944"/>
        <end position="954"/>
    </location>
</feature>
<dbReference type="InterPro" id="IPR025697">
    <property type="entry name" value="CLU_dom"/>
</dbReference>
<dbReference type="GO" id="GO:0048312">
    <property type="term" value="P:intracellular distribution of mitochondria"/>
    <property type="evidence" value="ECO:0007669"/>
    <property type="project" value="TreeGrafter"/>
</dbReference>
<keyword evidence="7" id="KW-1185">Reference proteome</keyword>
<dbReference type="Pfam" id="PF13236">
    <property type="entry name" value="CLU"/>
    <property type="match status" value="1"/>
</dbReference>
<feature type="compositionally biased region" description="Basic and acidic residues" evidence="3">
    <location>
        <begin position="955"/>
        <end position="964"/>
    </location>
</feature>
<proteinExistence type="predicted"/>
<evidence type="ECO:0000259" key="5">
    <source>
        <dbReference type="PROSITE" id="PS51823"/>
    </source>
</evidence>
<accession>L8HJ57</accession>
<keyword evidence="4" id="KW-0472">Membrane</keyword>
<dbReference type="Gene3D" id="1.25.40.10">
    <property type="entry name" value="Tetratricopeptide repeat domain"/>
    <property type="match status" value="1"/>
</dbReference>
<evidence type="ECO:0000256" key="1">
    <source>
        <dbReference type="ARBA" id="ARBA00022490"/>
    </source>
</evidence>
<dbReference type="Pfam" id="PF12807">
    <property type="entry name" value="eIF3_p135"/>
    <property type="match status" value="1"/>
</dbReference>
<dbReference type="InterPro" id="IPR019734">
    <property type="entry name" value="TPR_rpt"/>
</dbReference>
<dbReference type="GO" id="GO:0003729">
    <property type="term" value="F:mRNA binding"/>
    <property type="evidence" value="ECO:0007669"/>
    <property type="project" value="TreeGrafter"/>
</dbReference>
<reference evidence="6 7" key="1">
    <citation type="journal article" date="2013" name="Genome Biol.">
        <title>Genome of Acanthamoeba castellanii highlights extensive lateral gene transfer and early evolution of tyrosine kinase signaling.</title>
        <authorList>
            <person name="Clarke M."/>
            <person name="Lohan A.J."/>
            <person name="Liu B."/>
            <person name="Lagkouvardos I."/>
            <person name="Roy S."/>
            <person name="Zafar N."/>
            <person name="Bertelli C."/>
            <person name="Schilde C."/>
            <person name="Kianianmomeni A."/>
            <person name="Burglin T.R."/>
            <person name="Frech C."/>
            <person name="Turcotte B."/>
            <person name="Kopec K.O."/>
            <person name="Synnott J.M."/>
            <person name="Choo C."/>
            <person name="Paponov I."/>
            <person name="Finkler A."/>
            <person name="Soon Heng Tan C."/>
            <person name="Hutchins A.P."/>
            <person name="Weinmeier T."/>
            <person name="Rattei T."/>
            <person name="Chu J.S."/>
            <person name="Gimenez G."/>
            <person name="Irimia M."/>
            <person name="Rigden D.J."/>
            <person name="Fitzpatrick D.A."/>
            <person name="Lorenzo-Morales J."/>
            <person name="Bateman A."/>
            <person name="Chiu C.H."/>
            <person name="Tang P."/>
            <person name="Hegemann P."/>
            <person name="Fromm H."/>
            <person name="Raoult D."/>
            <person name="Greub G."/>
            <person name="Miranda-Saavedra D."/>
            <person name="Chen N."/>
            <person name="Nash P."/>
            <person name="Ginger M.L."/>
            <person name="Horn M."/>
            <person name="Schaap P."/>
            <person name="Caler L."/>
            <person name="Loftus B."/>
        </authorList>
    </citation>
    <scope>NUCLEOTIDE SEQUENCE [LARGE SCALE GENOMIC DNA]</scope>
    <source>
        <strain evidence="6 7">Neff</strain>
    </source>
</reference>
<feature type="repeat" description="TPR" evidence="2">
    <location>
        <begin position="843"/>
        <end position="876"/>
    </location>
</feature>
<name>L8HJ57_ACACF</name>
<evidence type="ECO:0000313" key="6">
    <source>
        <dbReference type="EMBL" id="ELR25220.1"/>
    </source>
</evidence>
<dbReference type="InterPro" id="IPR027523">
    <property type="entry name" value="CLU_prot"/>
</dbReference>
<organism evidence="6 7">
    <name type="scientific">Acanthamoeba castellanii (strain ATCC 30010 / Neff)</name>
    <dbReference type="NCBI Taxonomy" id="1257118"/>
    <lineage>
        <taxon>Eukaryota</taxon>
        <taxon>Amoebozoa</taxon>
        <taxon>Discosea</taxon>
        <taxon>Longamoebia</taxon>
        <taxon>Centramoebida</taxon>
        <taxon>Acanthamoebidae</taxon>
        <taxon>Acanthamoeba</taxon>
    </lineage>
</organism>
<evidence type="ECO:0000313" key="7">
    <source>
        <dbReference type="Proteomes" id="UP000011083"/>
    </source>
</evidence>
<evidence type="ECO:0000256" key="4">
    <source>
        <dbReference type="SAM" id="Phobius"/>
    </source>
</evidence>
<dbReference type="InterPro" id="IPR033646">
    <property type="entry name" value="CLU-central"/>
</dbReference>
<dbReference type="Proteomes" id="UP000011083">
    <property type="component" value="Unassembled WGS sequence"/>
</dbReference>
<keyword evidence="2" id="KW-0802">TPR repeat</keyword>
<dbReference type="InterPro" id="IPR011990">
    <property type="entry name" value="TPR-like_helical_dom_sf"/>
</dbReference>
<feature type="region of interest" description="Disordered" evidence="3">
    <location>
        <begin position="942"/>
        <end position="1015"/>
    </location>
</feature>
<dbReference type="PANTHER" id="PTHR12601:SF16">
    <property type="entry name" value="CLU DOMAIN-CONTAINING PROTEIN"/>
    <property type="match status" value="1"/>
</dbReference>
<dbReference type="PROSITE" id="PS51823">
    <property type="entry name" value="CLU"/>
    <property type="match status" value="1"/>
</dbReference>
<evidence type="ECO:0000256" key="3">
    <source>
        <dbReference type="SAM" id="MobiDB-lite"/>
    </source>
</evidence>
<dbReference type="RefSeq" id="XP_004367975.1">
    <property type="nucleotide sequence ID" value="XM_004367918.1"/>
</dbReference>
<dbReference type="KEGG" id="acan:ACA1_289730"/>
<dbReference type="PANTHER" id="PTHR12601">
    <property type="entry name" value="EUKARYOTIC TRANSLATION INITIATION FACTOR 3 SUBUNIT EIF-3"/>
    <property type="match status" value="1"/>
</dbReference>
<evidence type="ECO:0000256" key="2">
    <source>
        <dbReference type="PROSITE-ProRule" id="PRU00339"/>
    </source>
</evidence>
<gene>
    <name evidence="6" type="ORF">ACA1_289730</name>
</gene>
<keyword evidence="1" id="KW-0963">Cytoplasm</keyword>